<dbReference type="Proteomes" id="UP000253919">
    <property type="component" value="Unassembled WGS sequence"/>
</dbReference>
<dbReference type="PANTHER" id="PTHR43204:SF1">
    <property type="entry name" value="ABC TRANSPORTER I FAMILY MEMBER 6, CHLOROPLASTIC"/>
    <property type="match status" value="1"/>
</dbReference>
<dbReference type="PROSITE" id="PS00211">
    <property type="entry name" value="ABC_TRANSPORTER_1"/>
    <property type="match status" value="1"/>
</dbReference>
<evidence type="ECO:0000259" key="4">
    <source>
        <dbReference type="PROSITE" id="PS50893"/>
    </source>
</evidence>
<dbReference type="PANTHER" id="PTHR43204">
    <property type="entry name" value="ABC TRANSPORTER I FAMILY MEMBER 6, CHLOROPLASTIC"/>
    <property type="match status" value="1"/>
</dbReference>
<dbReference type="CDD" id="cd03217">
    <property type="entry name" value="ABC_FeS_Assembly"/>
    <property type="match status" value="1"/>
</dbReference>
<evidence type="ECO:0000256" key="2">
    <source>
        <dbReference type="ARBA" id="ARBA00022741"/>
    </source>
</evidence>
<dbReference type="SMART" id="SM00382">
    <property type="entry name" value="AAA"/>
    <property type="match status" value="1"/>
</dbReference>
<dbReference type="NCBIfam" id="TIGR01978">
    <property type="entry name" value="sufC"/>
    <property type="match status" value="1"/>
</dbReference>
<dbReference type="PROSITE" id="PS50893">
    <property type="entry name" value="ABC_TRANSPORTER_2"/>
    <property type="match status" value="1"/>
</dbReference>
<dbReference type="Pfam" id="PF00005">
    <property type="entry name" value="ABC_tran"/>
    <property type="match status" value="1"/>
</dbReference>
<name>A0A369QFJ9_9BACT</name>
<protein>
    <submittedName>
        <fullName evidence="5">Putative ATP-dependent transporter SufC</fullName>
    </submittedName>
</protein>
<proteinExistence type="inferred from homology"/>
<dbReference type="RefSeq" id="WP_115371792.1">
    <property type="nucleotide sequence ID" value="NZ_QASA01000001.1"/>
</dbReference>
<dbReference type="GO" id="GO:0005524">
    <property type="term" value="F:ATP binding"/>
    <property type="evidence" value="ECO:0007669"/>
    <property type="project" value="UniProtKB-KW"/>
</dbReference>
<keyword evidence="6" id="KW-1185">Reference proteome</keyword>
<evidence type="ECO:0000256" key="1">
    <source>
        <dbReference type="ARBA" id="ARBA00006216"/>
    </source>
</evidence>
<dbReference type="AlphaFoldDB" id="A0A369QFJ9"/>
<gene>
    <name evidence="5" type="ORF">AHMF7616_00928</name>
</gene>
<dbReference type="InterPro" id="IPR003439">
    <property type="entry name" value="ABC_transporter-like_ATP-bd"/>
</dbReference>
<dbReference type="InterPro" id="IPR027417">
    <property type="entry name" value="P-loop_NTPase"/>
</dbReference>
<dbReference type="GO" id="GO:0016887">
    <property type="term" value="F:ATP hydrolysis activity"/>
    <property type="evidence" value="ECO:0007669"/>
    <property type="project" value="InterPro"/>
</dbReference>
<evidence type="ECO:0000256" key="3">
    <source>
        <dbReference type="ARBA" id="ARBA00022840"/>
    </source>
</evidence>
<dbReference type="InterPro" id="IPR010230">
    <property type="entry name" value="FeS-cluster_ATPase_SufC"/>
</dbReference>
<evidence type="ECO:0000313" key="5">
    <source>
        <dbReference type="EMBL" id="RDC62335.1"/>
    </source>
</evidence>
<comment type="caution">
    <text evidence="5">The sequence shown here is derived from an EMBL/GenBank/DDBJ whole genome shotgun (WGS) entry which is preliminary data.</text>
</comment>
<evidence type="ECO:0000313" key="6">
    <source>
        <dbReference type="Proteomes" id="UP000253919"/>
    </source>
</evidence>
<dbReference type="OrthoDB" id="9806149at2"/>
<dbReference type="Gene3D" id="3.40.50.300">
    <property type="entry name" value="P-loop containing nucleotide triphosphate hydrolases"/>
    <property type="match status" value="1"/>
</dbReference>
<dbReference type="EMBL" id="QASA01000001">
    <property type="protein sequence ID" value="RDC62335.1"/>
    <property type="molecule type" value="Genomic_DNA"/>
</dbReference>
<accession>A0A369QFJ9</accession>
<organism evidence="5 6">
    <name type="scientific">Adhaeribacter pallidiroseus</name>
    <dbReference type="NCBI Taxonomy" id="2072847"/>
    <lineage>
        <taxon>Bacteria</taxon>
        <taxon>Pseudomonadati</taxon>
        <taxon>Bacteroidota</taxon>
        <taxon>Cytophagia</taxon>
        <taxon>Cytophagales</taxon>
        <taxon>Hymenobacteraceae</taxon>
        <taxon>Adhaeribacter</taxon>
    </lineage>
</organism>
<dbReference type="SUPFAM" id="SSF52540">
    <property type="entry name" value="P-loop containing nucleoside triphosphate hydrolases"/>
    <property type="match status" value="1"/>
</dbReference>
<feature type="domain" description="ABC transporter" evidence="4">
    <location>
        <begin position="2"/>
        <end position="246"/>
    </location>
</feature>
<keyword evidence="2" id="KW-0547">Nucleotide-binding</keyword>
<dbReference type="InterPro" id="IPR017871">
    <property type="entry name" value="ABC_transporter-like_CS"/>
</dbReference>
<keyword evidence="3" id="KW-0067">ATP-binding</keyword>
<reference evidence="5 6" key="1">
    <citation type="submission" date="2018-04" db="EMBL/GenBank/DDBJ databases">
        <title>Adhaeribacter sp. HMF7616 genome sequencing and assembly.</title>
        <authorList>
            <person name="Kang H."/>
            <person name="Kang J."/>
            <person name="Cha I."/>
            <person name="Kim H."/>
            <person name="Joh K."/>
        </authorList>
    </citation>
    <scope>NUCLEOTIDE SEQUENCE [LARGE SCALE GENOMIC DNA]</scope>
    <source>
        <strain evidence="5 6">HMF7616</strain>
    </source>
</reference>
<sequence>MLSIKNLHAEVEGKKILKGINLEVKAGEVHAIMGPNGSGKSSLSSVLAGRESYEVTEGEVLFDGKDLLDMAPEVRAREGLFLAFQYPVEIPGVSNINFLRTALNEIREYRGLPALEAKEFLKLTKEKQKLVEFQSKLVNRSLNEGFSGGEKKRNEILQLAMLEPKLSIMDETDSGLDIDALRIVAKGVNQIRSEQNAFVLITHYQRLLEYIVPDFVHVLYDGRIVMSGTKDLALELEAKGYDWIKEEFKTEETAH</sequence>
<comment type="similarity">
    <text evidence="1">Belongs to the ABC transporter superfamily. Ycf16 family.</text>
</comment>
<dbReference type="InterPro" id="IPR003593">
    <property type="entry name" value="AAA+_ATPase"/>
</dbReference>